<feature type="domain" description="HTH luxR-type" evidence="1">
    <location>
        <begin position="275"/>
        <end position="324"/>
    </location>
</feature>
<sequence>MRDHDTVHDDAPALPVVDEELLTVYRRILERDLLDLAALEREFGPDGARRAIRTLTEARLVRPVPGDGGLAVLRPDVAASTLIRPLESGIREAQQRIGRISGEFDRLMAVYKATMEHRNRQDGLIDAIADPDTARQLVRDRIAGARKEVLVMCGPDPEPARRFEWSPFAANDGVRLCVLHQHAARHHGDVQEQAAAVTAGGGQIRTVEKLWTNLCVIDQEMLLVLHRCGAVLVSQPEVAAAVGVLFEQIWSRAKPFHGESTSRSEGRVLRDDVRRAIIYYLAEGMRDESIARRIGVSVRTCRRHIAEVLEQMGAQSRFQAGYLAAKQGLLDL</sequence>
<dbReference type="SUPFAM" id="SSF46894">
    <property type="entry name" value="C-terminal effector domain of the bipartite response regulators"/>
    <property type="match status" value="1"/>
</dbReference>
<dbReference type="AlphaFoldDB" id="A0A2T0JUU7"/>
<evidence type="ECO:0000259" key="1">
    <source>
        <dbReference type="SMART" id="SM00421"/>
    </source>
</evidence>
<dbReference type="PANTHER" id="PTHR34293">
    <property type="entry name" value="HTH-TYPE TRANSCRIPTIONAL REGULATOR TRMBL2"/>
    <property type="match status" value="1"/>
</dbReference>
<protein>
    <submittedName>
        <fullName evidence="2">Regulatory LuxR family protein</fullName>
    </submittedName>
</protein>
<reference evidence="2 3" key="1">
    <citation type="submission" date="2018-03" db="EMBL/GenBank/DDBJ databases">
        <title>Genomic Encyclopedia of Archaeal and Bacterial Type Strains, Phase II (KMG-II): from individual species to whole genera.</title>
        <authorList>
            <person name="Goeker M."/>
        </authorList>
    </citation>
    <scope>NUCLEOTIDE SEQUENCE [LARGE SCALE GENOMIC DNA]</scope>
    <source>
        <strain evidence="2 3">DSM 43146</strain>
    </source>
</reference>
<comment type="caution">
    <text evidence="2">The sequence shown here is derived from an EMBL/GenBank/DDBJ whole genome shotgun (WGS) entry which is preliminary data.</text>
</comment>
<dbReference type="Pfam" id="PF00196">
    <property type="entry name" value="GerE"/>
    <property type="match status" value="1"/>
</dbReference>
<dbReference type="InterPro" id="IPR016032">
    <property type="entry name" value="Sig_transdc_resp-reg_C-effctor"/>
</dbReference>
<dbReference type="GO" id="GO:0003677">
    <property type="term" value="F:DNA binding"/>
    <property type="evidence" value="ECO:0007669"/>
    <property type="project" value="InterPro"/>
</dbReference>
<dbReference type="InterPro" id="IPR051797">
    <property type="entry name" value="TrmB-like"/>
</dbReference>
<keyword evidence="3" id="KW-1185">Reference proteome</keyword>
<dbReference type="OrthoDB" id="4266042at2"/>
<accession>A0A2T0JUU7</accession>
<dbReference type="SMART" id="SM00421">
    <property type="entry name" value="HTH_LUXR"/>
    <property type="match status" value="1"/>
</dbReference>
<gene>
    <name evidence="2" type="ORF">CLV67_13120</name>
</gene>
<dbReference type="Gene3D" id="1.10.10.10">
    <property type="entry name" value="Winged helix-like DNA-binding domain superfamily/Winged helix DNA-binding domain"/>
    <property type="match status" value="1"/>
</dbReference>
<dbReference type="InterPro" id="IPR036388">
    <property type="entry name" value="WH-like_DNA-bd_sf"/>
</dbReference>
<dbReference type="PANTHER" id="PTHR34293:SF1">
    <property type="entry name" value="HTH-TYPE TRANSCRIPTIONAL REGULATOR TRMBL2"/>
    <property type="match status" value="1"/>
</dbReference>
<name>A0A2T0JUU7_9ACTN</name>
<dbReference type="GO" id="GO:0006355">
    <property type="term" value="P:regulation of DNA-templated transcription"/>
    <property type="evidence" value="ECO:0007669"/>
    <property type="project" value="InterPro"/>
</dbReference>
<dbReference type="InterPro" id="IPR000792">
    <property type="entry name" value="Tscrpt_reg_LuxR_C"/>
</dbReference>
<evidence type="ECO:0000313" key="3">
    <source>
        <dbReference type="Proteomes" id="UP000239415"/>
    </source>
</evidence>
<evidence type="ECO:0000313" key="2">
    <source>
        <dbReference type="EMBL" id="PRX11444.1"/>
    </source>
</evidence>
<dbReference type="RefSeq" id="WP_106330168.1">
    <property type="nucleotide sequence ID" value="NZ_BOMO01000127.1"/>
</dbReference>
<organism evidence="2 3">
    <name type="scientific">Actinoplanes italicus</name>
    <dbReference type="NCBI Taxonomy" id="113567"/>
    <lineage>
        <taxon>Bacteria</taxon>
        <taxon>Bacillati</taxon>
        <taxon>Actinomycetota</taxon>
        <taxon>Actinomycetes</taxon>
        <taxon>Micromonosporales</taxon>
        <taxon>Micromonosporaceae</taxon>
        <taxon>Actinoplanes</taxon>
    </lineage>
</organism>
<dbReference type="EMBL" id="PVMZ01000031">
    <property type="protein sequence ID" value="PRX11444.1"/>
    <property type="molecule type" value="Genomic_DNA"/>
</dbReference>
<proteinExistence type="predicted"/>
<dbReference type="Proteomes" id="UP000239415">
    <property type="component" value="Unassembled WGS sequence"/>
</dbReference>